<protein>
    <recommendedName>
        <fullName evidence="4">C-type lectin</fullName>
    </recommendedName>
</protein>
<evidence type="ECO:0000256" key="1">
    <source>
        <dbReference type="SAM" id="SignalP"/>
    </source>
</evidence>
<evidence type="ECO:0000313" key="3">
    <source>
        <dbReference type="Proteomes" id="UP001374579"/>
    </source>
</evidence>
<dbReference type="Proteomes" id="UP001374579">
    <property type="component" value="Unassembled WGS sequence"/>
</dbReference>
<dbReference type="EMBL" id="JBAMIC010000012">
    <property type="protein sequence ID" value="KAK7098788.1"/>
    <property type="molecule type" value="Genomic_DNA"/>
</dbReference>
<feature type="chain" id="PRO_5042867202" description="C-type lectin" evidence="1">
    <location>
        <begin position="21"/>
        <end position="82"/>
    </location>
</feature>
<dbReference type="Gene3D" id="3.10.100.10">
    <property type="entry name" value="Mannose-Binding Protein A, subunit A"/>
    <property type="match status" value="1"/>
</dbReference>
<keyword evidence="3" id="KW-1185">Reference proteome</keyword>
<comment type="caution">
    <text evidence="2">The sequence shown here is derived from an EMBL/GenBank/DDBJ whole genome shotgun (WGS) entry which is preliminary data.</text>
</comment>
<organism evidence="2 3">
    <name type="scientific">Littorina saxatilis</name>
    <dbReference type="NCBI Taxonomy" id="31220"/>
    <lineage>
        <taxon>Eukaryota</taxon>
        <taxon>Metazoa</taxon>
        <taxon>Spiralia</taxon>
        <taxon>Lophotrochozoa</taxon>
        <taxon>Mollusca</taxon>
        <taxon>Gastropoda</taxon>
        <taxon>Caenogastropoda</taxon>
        <taxon>Littorinimorpha</taxon>
        <taxon>Littorinoidea</taxon>
        <taxon>Littorinidae</taxon>
        <taxon>Littorina</taxon>
    </lineage>
</organism>
<sequence>MKPFIVVIVSYVFIVGSVNGAVQTGSPPVSWKLYERFKLTWNEAATFCRDQGGHLPVPDTHLSQSALKHWVNTWRKTRTQYV</sequence>
<dbReference type="AlphaFoldDB" id="A0AAN9B4V1"/>
<proteinExistence type="predicted"/>
<accession>A0AAN9B4V1</accession>
<evidence type="ECO:0000313" key="2">
    <source>
        <dbReference type="EMBL" id="KAK7098788.1"/>
    </source>
</evidence>
<dbReference type="SUPFAM" id="SSF56436">
    <property type="entry name" value="C-type lectin-like"/>
    <property type="match status" value="1"/>
</dbReference>
<feature type="signal peptide" evidence="1">
    <location>
        <begin position="1"/>
        <end position="20"/>
    </location>
</feature>
<keyword evidence="1" id="KW-0732">Signal</keyword>
<gene>
    <name evidence="2" type="ORF">V1264_003020</name>
</gene>
<name>A0AAN9B4V1_9CAEN</name>
<evidence type="ECO:0008006" key="4">
    <source>
        <dbReference type="Google" id="ProtNLM"/>
    </source>
</evidence>
<reference evidence="2 3" key="1">
    <citation type="submission" date="2024-02" db="EMBL/GenBank/DDBJ databases">
        <title>Chromosome-scale genome assembly of the rough periwinkle Littorina saxatilis.</title>
        <authorList>
            <person name="De Jode A."/>
            <person name="Faria R."/>
            <person name="Formenti G."/>
            <person name="Sims Y."/>
            <person name="Smith T.P."/>
            <person name="Tracey A."/>
            <person name="Wood J.M.D."/>
            <person name="Zagrodzka Z.B."/>
            <person name="Johannesson K."/>
            <person name="Butlin R.K."/>
            <person name="Leder E.H."/>
        </authorList>
    </citation>
    <scope>NUCLEOTIDE SEQUENCE [LARGE SCALE GENOMIC DNA]</scope>
    <source>
        <strain evidence="2">Snail1</strain>
        <tissue evidence="2">Muscle</tissue>
    </source>
</reference>
<dbReference type="InterPro" id="IPR016186">
    <property type="entry name" value="C-type_lectin-like/link_sf"/>
</dbReference>
<dbReference type="InterPro" id="IPR016187">
    <property type="entry name" value="CTDL_fold"/>
</dbReference>